<gene>
    <name evidence="1" type="ORF">H4W31_004226</name>
</gene>
<dbReference type="Proteomes" id="UP000649753">
    <property type="component" value="Unassembled WGS sequence"/>
</dbReference>
<reference evidence="1" key="1">
    <citation type="submission" date="2020-10" db="EMBL/GenBank/DDBJ databases">
        <title>Sequencing the genomes of 1000 actinobacteria strains.</title>
        <authorList>
            <person name="Klenk H.-P."/>
        </authorList>
    </citation>
    <scope>NUCLEOTIDE SEQUENCE</scope>
    <source>
        <strain evidence="1">DSM 46832</strain>
    </source>
</reference>
<dbReference type="InterPro" id="IPR034660">
    <property type="entry name" value="DinB/YfiT-like"/>
</dbReference>
<keyword evidence="2" id="KW-1185">Reference proteome</keyword>
<dbReference type="EMBL" id="JADBEB010000001">
    <property type="protein sequence ID" value="MBE1488588.1"/>
    <property type="molecule type" value="Genomic_DNA"/>
</dbReference>
<dbReference type="RefSeq" id="WP_192768219.1">
    <property type="nucleotide sequence ID" value="NZ_JADBEB010000001.1"/>
</dbReference>
<name>A0A927MB47_9ACTN</name>
<dbReference type="Pfam" id="PF04978">
    <property type="entry name" value="MST"/>
    <property type="match status" value="1"/>
</dbReference>
<dbReference type="Gene3D" id="1.20.120.450">
    <property type="entry name" value="dinb family like domain"/>
    <property type="match status" value="1"/>
</dbReference>
<dbReference type="SUPFAM" id="SSF109854">
    <property type="entry name" value="DinB/YfiT-like putative metalloenzymes"/>
    <property type="match status" value="1"/>
</dbReference>
<dbReference type="InterPro" id="IPR007061">
    <property type="entry name" value="MST-like"/>
</dbReference>
<organism evidence="1 2">
    <name type="scientific">Plantactinospora soyae</name>
    <dbReference type="NCBI Taxonomy" id="1544732"/>
    <lineage>
        <taxon>Bacteria</taxon>
        <taxon>Bacillati</taxon>
        <taxon>Actinomycetota</taxon>
        <taxon>Actinomycetes</taxon>
        <taxon>Micromonosporales</taxon>
        <taxon>Micromonosporaceae</taxon>
        <taxon>Plantactinospora</taxon>
    </lineage>
</organism>
<dbReference type="AlphaFoldDB" id="A0A927MB47"/>
<sequence>MVDPPLTGEEQVSTDGERAVWEAFLDCQRRELAEKITGVSDEDARRRLVPSLTTLGGLLKHLSVVERSWFQRRMAQRDPADISGWVDGGDPSWTLGPDDTVESLLAEYAQACAESRRVAAEFALDDSVPQARLGRVSLRWIYAHMIEETARHAGHADILREQLTQTRSTG</sequence>
<evidence type="ECO:0000313" key="1">
    <source>
        <dbReference type="EMBL" id="MBE1488588.1"/>
    </source>
</evidence>
<protein>
    <submittedName>
        <fullName evidence="1">Damage-inducible protein DinB</fullName>
    </submittedName>
</protein>
<accession>A0A927MB47</accession>
<evidence type="ECO:0000313" key="2">
    <source>
        <dbReference type="Proteomes" id="UP000649753"/>
    </source>
</evidence>
<proteinExistence type="predicted"/>
<comment type="caution">
    <text evidence="1">The sequence shown here is derived from an EMBL/GenBank/DDBJ whole genome shotgun (WGS) entry which is preliminary data.</text>
</comment>